<dbReference type="SUPFAM" id="SSF49503">
    <property type="entry name" value="Cupredoxins"/>
    <property type="match status" value="3"/>
</dbReference>
<feature type="domain" description="Plastocyanin-like" evidence="8">
    <location>
        <begin position="57"/>
        <end position="173"/>
    </location>
</feature>
<keyword evidence="3" id="KW-0560">Oxidoreductase</keyword>
<comment type="similarity">
    <text evidence="1">Belongs to the multicopper oxidase family.</text>
</comment>
<dbReference type="InterPro" id="IPR045087">
    <property type="entry name" value="Cu-oxidase_fam"/>
</dbReference>
<dbReference type="GO" id="GO:0016491">
    <property type="term" value="F:oxidoreductase activity"/>
    <property type="evidence" value="ECO:0007669"/>
    <property type="project" value="UniProtKB-KW"/>
</dbReference>
<proteinExistence type="inferred from homology"/>
<evidence type="ECO:0000259" key="8">
    <source>
        <dbReference type="Pfam" id="PF07732"/>
    </source>
</evidence>
<dbReference type="OrthoDB" id="2121828at2759"/>
<evidence type="ECO:0000259" key="6">
    <source>
        <dbReference type="Pfam" id="PF00394"/>
    </source>
</evidence>
<dbReference type="Pfam" id="PF07732">
    <property type="entry name" value="Cu-oxidase_3"/>
    <property type="match status" value="1"/>
</dbReference>
<evidence type="ECO:0000313" key="10">
    <source>
        <dbReference type="Proteomes" id="UP000192578"/>
    </source>
</evidence>
<gene>
    <name evidence="9" type="ORF">BV898_06916</name>
</gene>
<dbReference type="InterPro" id="IPR008972">
    <property type="entry name" value="Cupredoxin"/>
</dbReference>
<dbReference type="PROSITE" id="PS00079">
    <property type="entry name" value="MULTICOPPER_OXIDASE1"/>
    <property type="match status" value="1"/>
</dbReference>
<reference evidence="10" key="1">
    <citation type="submission" date="2017-01" db="EMBL/GenBank/DDBJ databases">
        <title>Comparative genomics of anhydrobiosis in the tardigrade Hypsibius dujardini.</title>
        <authorList>
            <person name="Yoshida Y."/>
            <person name="Koutsovoulos G."/>
            <person name="Laetsch D."/>
            <person name="Stevens L."/>
            <person name="Kumar S."/>
            <person name="Horikawa D."/>
            <person name="Ishino K."/>
            <person name="Komine S."/>
            <person name="Tomita M."/>
            <person name="Blaxter M."/>
            <person name="Arakawa K."/>
        </authorList>
    </citation>
    <scope>NUCLEOTIDE SEQUENCE [LARGE SCALE GENOMIC DNA]</scope>
    <source>
        <strain evidence="10">Z151</strain>
    </source>
</reference>
<evidence type="ECO:0000256" key="1">
    <source>
        <dbReference type="ARBA" id="ARBA00010609"/>
    </source>
</evidence>
<dbReference type="CDD" id="cd13895">
    <property type="entry name" value="CuRO_3_AAO_like_2"/>
    <property type="match status" value="1"/>
</dbReference>
<dbReference type="EMBL" id="MTYJ01000043">
    <property type="protein sequence ID" value="OQV19063.1"/>
    <property type="molecule type" value="Genomic_DNA"/>
</dbReference>
<dbReference type="AlphaFoldDB" id="A0A1W0WV89"/>
<dbReference type="Proteomes" id="UP000192578">
    <property type="component" value="Unassembled WGS sequence"/>
</dbReference>
<comment type="caution">
    <text evidence="9">The sequence shown here is derived from an EMBL/GenBank/DDBJ whole genome shotgun (WGS) entry which is preliminary data.</text>
</comment>
<keyword evidence="10" id="KW-1185">Reference proteome</keyword>
<dbReference type="InterPro" id="IPR001117">
    <property type="entry name" value="Cu-oxidase_2nd"/>
</dbReference>
<evidence type="ECO:0000256" key="5">
    <source>
        <dbReference type="SAM" id="Phobius"/>
    </source>
</evidence>
<dbReference type="Pfam" id="PF00394">
    <property type="entry name" value="Cu-oxidase"/>
    <property type="match status" value="1"/>
</dbReference>
<feature type="transmembrane region" description="Helical" evidence="5">
    <location>
        <begin position="12"/>
        <end position="33"/>
    </location>
</feature>
<dbReference type="GO" id="GO:0005507">
    <property type="term" value="F:copper ion binding"/>
    <property type="evidence" value="ECO:0007669"/>
    <property type="project" value="InterPro"/>
</dbReference>
<dbReference type="PROSITE" id="PS00080">
    <property type="entry name" value="MULTICOPPER_OXIDASE2"/>
    <property type="match status" value="1"/>
</dbReference>
<dbReference type="InterPro" id="IPR002355">
    <property type="entry name" value="Cu_oxidase_Cu_BS"/>
</dbReference>
<sequence length="628" mass="71417">MATLFLRNYSRNFVTLIYYFFVLGFSAFCAGLRHEPSSPPRIHIHNSSFQPDLILRVTAGRVPIDCAWRYSVVINGTIPGPELRFREGDQVWIRVYNDIPDENVTVHWHGLTQRTSPFSDGTPAASQWPIPPYHYFDYEFELQPGDAGTYYYHTHVGFGAVTAYGPLIVDERQGESPPFHYDDERTLMFADVFADNDSYIAEGLGKNPFRWSGETTNIQLNGRSRSANATANQQSVSCSYAVVSLEPNTTYRIRLIGATALSQVFVAFEGHANLTLIEVDGRYVSPVPISHLEVHTGQRYSVLLQSKLNYTLRRDRERGKTHYWIQMESRSRALITTAYAVLAYTAVGPLNNTSSPDILRSHQLSPCSSRMRHSQTMAGRPAPPVARSPLRRHFPRIGEVTRRVLVNITQITNGSLYWTQDGSPWYERMPMEPYLVSMYQHSSNVYPDYEAALLNGGLDPKTKTFPAKIGEVLEIVWQNLVGNAETRVLENHPFHAHGEHVWDVGSGYGEFSSQKLEALLAKRRKNGGPIKRDTTNLYRNSYPPQRCRSGDVVSWRAWRIRVRSPGVWMMHCHVLQHMVMGMNTVWVFGGEHDLKPLSREHAALYLGYGGRAYGNDSFDPSVVHYWHE</sequence>
<evidence type="ECO:0000256" key="2">
    <source>
        <dbReference type="ARBA" id="ARBA00022723"/>
    </source>
</evidence>
<feature type="domain" description="Plastocyanin-like" evidence="6">
    <location>
        <begin position="184"/>
        <end position="314"/>
    </location>
</feature>
<name>A0A1W0WV89_HYPEX</name>
<evidence type="ECO:0000256" key="3">
    <source>
        <dbReference type="ARBA" id="ARBA00023002"/>
    </source>
</evidence>
<dbReference type="PANTHER" id="PTHR11709:SF394">
    <property type="entry name" value="FI03373P-RELATED"/>
    <property type="match status" value="1"/>
</dbReference>
<evidence type="ECO:0000259" key="7">
    <source>
        <dbReference type="Pfam" id="PF07731"/>
    </source>
</evidence>
<keyword evidence="2" id="KW-0479">Metal-binding</keyword>
<dbReference type="InterPro" id="IPR011706">
    <property type="entry name" value="Cu-oxidase_C"/>
</dbReference>
<dbReference type="InterPro" id="IPR017762">
    <property type="entry name" value="Multicopper_oxidase_fun"/>
</dbReference>
<dbReference type="Pfam" id="PF07731">
    <property type="entry name" value="Cu-oxidase_2"/>
    <property type="match status" value="1"/>
</dbReference>
<dbReference type="InterPro" id="IPR035666">
    <property type="entry name" value="MCO_CuRO_3"/>
</dbReference>
<dbReference type="InterPro" id="IPR011707">
    <property type="entry name" value="Cu-oxidase-like_N"/>
</dbReference>
<dbReference type="NCBIfam" id="TIGR03390">
    <property type="entry name" value="ascorbOXfungal"/>
    <property type="match status" value="1"/>
</dbReference>
<evidence type="ECO:0000313" key="9">
    <source>
        <dbReference type="EMBL" id="OQV19063.1"/>
    </source>
</evidence>
<accession>A0A1W0WV89</accession>
<keyword evidence="5" id="KW-0472">Membrane</keyword>
<keyword evidence="4" id="KW-0186">Copper</keyword>
<keyword evidence="5" id="KW-0812">Transmembrane</keyword>
<dbReference type="PANTHER" id="PTHR11709">
    <property type="entry name" value="MULTI-COPPER OXIDASE"/>
    <property type="match status" value="1"/>
</dbReference>
<dbReference type="InterPro" id="IPR033138">
    <property type="entry name" value="Cu_oxidase_CS"/>
</dbReference>
<keyword evidence="5" id="KW-1133">Transmembrane helix</keyword>
<protein>
    <submittedName>
        <fullName evidence="9">L-ascorbate oxidase</fullName>
    </submittedName>
</protein>
<dbReference type="Gene3D" id="2.60.40.420">
    <property type="entry name" value="Cupredoxins - blue copper proteins"/>
    <property type="match status" value="3"/>
</dbReference>
<organism evidence="9 10">
    <name type="scientific">Hypsibius exemplaris</name>
    <name type="common">Freshwater tardigrade</name>
    <dbReference type="NCBI Taxonomy" id="2072580"/>
    <lineage>
        <taxon>Eukaryota</taxon>
        <taxon>Metazoa</taxon>
        <taxon>Ecdysozoa</taxon>
        <taxon>Tardigrada</taxon>
        <taxon>Eutardigrada</taxon>
        <taxon>Parachela</taxon>
        <taxon>Hypsibioidea</taxon>
        <taxon>Hypsibiidae</taxon>
        <taxon>Hypsibius</taxon>
    </lineage>
</organism>
<evidence type="ECO:0000256" key="4">
    <source>
        <dbReference type="ARBA" id="ARBA00023008"/>
    </source>
</evidence>
<feature type="domain" description="Plastocyanin-like" evidence="7">
    <location>
        <begin position="433"/>
        <end position="586"/>
    </location>
</feature>